<protein>
    <submittedName>
        <fullName evidence="5">LytR family transcriptional attenuator</fullName>
    </submittedName>
</protein>
<reference evidence="5 6" key="1">
    <citation type="submission" date="2019-03" db="EMBL/GenBank/DDBJ databases">
        <title>Genomic Encyclopedia of Type Strains, Phase IV (KMG-IV): sequencing the most valuable type-strain genomes for metagenomic binning, comparative biology and taxonomic classification.</title>
        <authorList>
            <person name="Goeker M."/>
        </authorList>
    </citation>
    <scope>NUCLEOTIDE SEQUENCE [LARGE SCALE GENOMIC DNA]</scope>
    <source>
        <strain evidence="5 6">DSM 46831</strain>
    </source>
</reference>
<evidence type="ECO:0000313" key="6">
    <source>
        <dbReference type="Proteomes" id="UP000294746"/>
    </source>
</evidence>
<keyword evidence="3" id="KW-0812">Transmembrane</keyword>
<keyword evidence="6" id="KW-1185">Reference proteome</keyword>
<feature type="region of interest" description="Disordered" evidence="2">
    <location>
        <begin position="361"/>
        <end position="406"/>
    </location>
</feature>
<evidence type="ECO:0000256" key="3">
    <source>
        <dbReference type="SAM" id="Phobius"/>
    </source>
</evidence>
<feature type="transmembrane region" description="Helical" evidence="3">
    <location>
        <begin position="21"/>
        <end position="40"/>
    </location>
</feature>
<feature type="compositionally biased region" description="Low complexity" evidence="2">
    <location>
        <begin position="376"/>
        <end position="406"/>
    </location>
</feature>
<dbReference type="RefSeq" id="WP_165873660.1">
    <property type="nucleotide sequence ID" value="NZ_SLXV01000007.1"/>
</dbReference>
<comment type="similarity">
    <text evidence="1">Belongs to the LytR/CpsA/Psr (LCP) family.</text>
</comment>
<dbReference type="PANTHER" id="PTHR33392:SF6">
    <property type="entry name" value="POLYISOPRENYL-TEICHOIC ACID--PEPTIDOGLYCAN TEICHOIC ACID TRANSFERASE TAGU"/>
    <property type="match status" value="1"/>
</dbReference>
<proteinExistence type="inferred from homology"/>
<feature type="domain" description="Cell envelope-related transcriptional attenuator" evidence="4">
    <location>
        <begin position="90"/>
        <end position="257"/>
    </location>
</feature>
<evidence type="ECO:0000256" key="1">
    <source>
        <dbReference type="ARBA" id="ARBA00006068"/>
    </source>
</evidence>
<dbReference type="PANTHER" id="PTHR33392">
    <property type="entry name" value="POLYISOPRENYL-TEICHOIC ACID--PEPTIDOGLYCAN TEICHOIC ACID TRANSFERASE TAGU"/>
    <property type="match status" value="1"/>
</dbReference>
<comment type="caution">
    <text evidence="5">The sequence shown here is derived from an EMBL/GenBank/DDBJ whole genome shotgun (WGS) entry which is preliminary data.</text>
</comment>
<dbReference type="EMBL" id="SLXV01000007">
    <property type="protein sequence ID" value="TCP69652.1"/>
    <property type="molecule type" value="Genomic_DNA"/>
</dbReference>
<dbReference type="InterPro" id="IPR050922">
    <property type="entry name" value="LytR/CpsA/Psr_CW_biosynth"/>
</dbReference>
<dbReference type="InterPro" id="IPR004474">
    <property type="entry name" value="LytR_CpsA_psr"/>
</dbReference>
<evidence type="ECO:0000256" key="2">
    <source>
        <dbReference type="SAM" id="MobiDB-lite"/>
    </source>
</evidence>
<keyword evidence="3" id="KW-0472">Membrane</keyword>
<dbReference type="Proteomes" id="UP000294746">
    <property type="component" value="Unassembled WGS sequence"/>
</dbReference>
<organism evidence="5 6">
    <name type="scientific">Baia soyae</name>
    <dbReference type="NCBI Taxonomy" id="1544746"/>
    <lineage>
        <taxon>Bacteria</taxon>
        <taxon>Bacillati</taxon>
        <taxon>Bacillota</taxon>
        <taxon>Bacilli</taxon>
        <taxon>Bacillales</taxon>
        <taxon>Thermoactinomycetaceae</taxon>
        <taxon>Baia</taxon>
    </lineage>
</organism>
<evidence type="ECO:0000259" key="4">
    <source>
        <dbReference type="Pfam" id="PF03816"/>
    </source>
</evidence>
<keyword evidence="3" id="KW-1133">Transmembrane helix</keyword>
<dbReference type="NCBIfam" id="TIGR00350">
    <property type="entry name" value="lytR_cpsA_psr"/>
    <property type="match status" value="1"/>
</dbReference>
<evidence type="ECO:0000313" key="5">
    <source>
        <dbReference type="EMBL" id="TCP69652.1"/>
    </source>
</evidence>
<gene>
    <name evidence="5" type="ORF">EDD57_10790</name>
</gene>
<accession>A0A4V2SYD0</accession>
<dbReference type="Gene3D" id="3.40.630.190">
    <property type="entry name" value="LCP protein"/>
    <property type="match status" value="1"/>
</dbReference>
<sequence>MNSQRSRLDRVEMRKKKKKKRVIIVSAILALFIGVAGYYATNLLSAFSNSHDSNLKTDAKKVDVKAEPFTMLLMGIDQYNIDNESKNGWRPDVLMVITVNPKEKSVRTMSIPRDTYVKFYNSTSKGKITETLSALQHGSDAHAKNQQVVKQVEQFLDNKVQINYVAQINFSGFMDLVDAVGGITVDNKYKFQVPFYAGKMLKYEKGQQNLNGEKALMYVRTRKDHKGTGSIVPPEMENDNDRNRRQQEVIGAILSKMVGFTGITQFSDITKAVGKNFRYSFDMGEILPLFNVYRESQNNKESIALHNYSLNQNGKWFQVVPEGERQRGIAELLKHLGKEYDKRAITYDHTLDPYEAKTIEQIPKQVPSKAYRNSEGTGTSQSNQSNQSNQPSGSTPNGGKPTTKTP</sequence>
<name>A0A4V2SYD0_9BACL</name>
<dbReference type="Pfam" id="PF03816">
    <property type="entry name" value="LytR_cpsA_psr"/>
    <property type="match status" value="1"/>
</dbReference>
<dbReference type="AlphaFoldDB" id="A0A4V2SYD0"/>